<accession>T1KTC6</accession>
<dbReference type="STRING" id="32264.T1KTC6"/>
<keyword evidence="3" id="KW-0648">Protein biosynthesis</keyword>
<name>T1KTC6_TETUR</name>
<evidence type="ECO:0000313" key="5">
    <source>
        <dbReference type="Proteomes" id="UP000015104"/>
    </source>
</evidence>
<keyword evidence="5" id="KW-1185">Reference proteome</keyword>
<evidence type="ECO:0000256" key="3">
    <source>
        <dbReference type="ARBA" id="ARBA00022917"/>
    </source>
</evidence>
<dbReference type="EnsemblMetazoa" id="tetur20g02730.1">
    <property type="protein sequence ID" value="tetur20g02730.1"/>
    <property type="gene ID" value="tetur20g02730"/>
</dbReference>
<protein>
    <submittedName>
        <fullName evidence="4">Uncharacterized protein</fullName>
    </submittedName>
</protein>
<evidence type="ECO:0000256" key="2">
    <source>
        <dbReference type="ARBA" id="ARBA00022540"/>
    </source>
</evidence>
<dbReference type="AlphaFoldDB" id="T1KTC6"/>
<dbReference type="Pfam" id="PF10255">
    <property type="entry name" value="Paf67"/>
    <property type="match status" value="1"/>
</dbReference>
<keyword evidence="1" id="KW-0963">Cytoplasm</keyword>
<dbReference type="PANTHER" id="PTHR13242">
    <property type="entry name" value="EUKARYOTIC TRANSLATION INITIATION FACTOR 3"/>
    <property type="match status" value="1"/>
</dbReference>
<dbReference type="EMBL" id="CAEY01000522">
    <property type="status" value="NOT_ANNOTATED_CDS"/>
    <property type="molecule type" value="Genomic_DNA"/>
</dbReference>
<sequence length="199" mass="22738">MASTQLTDLIEEVISCDSHDFFSNSIVINSKVRLLRSPIQQEKLSIFALFESQKFCLEGEFESNLKFSSNVNDIIMKYRYSPIQDNQPIGYASLNICLVLHPQRIDESILSVLQEKFGDSMSMQRADLKEFEAAFRFACPKFLSPVVTIVEPDMSGETPVRIDPWNQQLRLYTKMPMSKLTAFLEIDEDTLRVDSSCSS</sequence>
<dbReference type="GO" id="GO:0005852">
    <property type="term" value="C:eukaryotic translation initiation factor 3 complex"/>
    <property type="evidence" value="ECO:0007669"/>
    <property type="project" value="InterPro"/>
</dbReference>
<reference evidence="4" key="2">
    <citation type="submission" date="2015-06" db="UniProtKB">
        <authorList>
            <consortium name="EnsemblMetazoa"/>
        </authorList>
    </citation>
    <scope>IDENTIFICATION</scope>
</reference>
<proteinExistence type="predicted"/>
<reference evidence="5" key="1">
    <citation type="submission" date="2011-08" db="EMBL/GenBank/DDBJ databases">
        <authorList>
            <person name="Rombauts S."/>
        </authorList>
    </citation>
    <scope>NUCLEOTIDE SEQUENCE</scope>
    <source>
        <strain evidence="5">London</strain>
    </source>
</reference>
<dbReference type="GO" id="GO:0003743">
    <property type="term" value="F:translation initiation factor activity"/>
    <property type="evidence" value="ECO:0007669"/>
    <property type="project" value="UniProtKB-KW"/>
</dbReference>
<organism evidence="4 5">
    <name type="scientific">Tetranychus urticae</name>
    <name type="common">Two-spotted spider mite</name>
    <dbReference type="NCBI Taxonomy" id="32264"/>
    <lineage>
        <taxon>Eukaryota</taxon>
        <taxon>Metazoa</taxon>
        <taxon>Ecdysozoa</taxon>
        <taxon>Arthropoda</taxon>
        <taxon>Chelicerata</taxon>
        <taxon>Arachnida</taxon>
        <taxon>Acari</taxon>
        <taxon>Acariformes</taxon>
        <taxon>Trombidiformes</taxon>
        <taxon>Prostigmata</taxon>
        <taxon>Eleutherengona</taxon>
        <taxon>Raphignathae</taxon>
        <taxon>Tetranychoidea</taxon>
        <taxon>Tetranychidae</taxon>
        <taxon>Tetranychus</taxon>
    </lineage>
</organism>
<evidence type="ECO:0000313" key="4">
    <source>
        <dbReference type="EnsemblMetazoa" id="tetur20g02730.1"/>
    </source>
</evidence>
<keyword evidence="2" id="KW-0396">Initiation factor</keyword>
<evidence type="ECO:0000256" key="1">
    <source>
        <dbReference type="ARBA" id="ARBA00022490"/>
    </source>
</evidence>
<dbReference type="PANTHER" id="PTHR13242:SF0">
    <property type="entry name" value="EUKARYOTIC TRANSLATION INITIATION FACTOR 3 SUBUNIT L"/>
    <property type="match status" value="1"/>
</dbReference>
<dbReference type="InterPro" id="IPR019382">
    <property type="entry name" value="eIF3l"/>
</dbReference>
<dbReference type="HOGENOM" id="CLU_1706521_0_0_1"/>
<dbReference type="eggNOG" id="KOG3677">
    <property type="taxonomic scope" value="Eukaryota"/>
</dbReference>
<dbReference type="Proteomes" id="UP000015104">
    <property type="component" value="Unassembled WGS sequence"/>
</dbReference>